<evidence type="ECO:0000256" key="10">
    <source>
        <dbReference type="ARBA" id="ARBA00023065"/>
    </source>
</evidence>
<keyword evidence="16" id="KW-1185">Reference proteome</keyword>
<keyword evidence="8" id="KW-0106">Calcium</keyword>
<proteinExistence type="predicted"/>
<accession>A0AAF3FT28</accession>
<feature type="domain" description="Ion transport" evidence="15">
    <location>
        <begin position="574"/>
        <end position="768"/>
    </location>
</feature>
<feature type="repeat" description="ANK" evidence="13">
    <location>
        <begin position="297"/>
        <end position="329"/>
    </location>
</feature>
<dbReference type="Pfam" id="PF12796">
    <property type="entry name" value="Ank_2"/>
    <property type="match status" value="1"/>
</dbReference>
<evidence type="ECO:0000259" key="15">
    <source>
        <dbReference type="Pfam" id="PF00520"/>
    </source>
</evidence>
<dbReference type="InterPro" id="IPR036770">
    <property type="entry name" value="Ankyrin_rpt-contain_sf"/>
</dbReference>
<reference evidence="17" key="1">
    <citation type="submission" date="2024-02" db="UniProtKB">
        <authorList>
            <consortium name="WormBaseParasite"/>
        </authorList>
    </citation>
    <scope>IDENTIFICATION</scope>
</reference>
<evidence type="ECO:0000256" key="5">
    <source>
        <dbReference type="ARBA" id="ARBA00022673"/>
    </source>
</evidence>
<keyword evidence="2" id="KW-0813">Transport</keyword>
<evidence type="ECO:0000256" key="12">
    <source>
        <dbReference type="ARBA" id="ARBA00023303"/>
    </source>
</evidence>
<name>A0AAF3FT28_9BILA</name>
<organism evidence="16 17">
    <name type="scientific">Mesorhabditis belari</name>
    <dbReference type="NCBI Taxonomy" id="2138241"/>
    <lineage>
        <taxon>Eukaryota</taxon>
        <taxon>Metazoa</taxon>
        <taxon>Ecdysozoa</taxon>
        <taxon>Nematoda</taxon>
        <taxon>Chromadorea</taxon>
        <taxon>Rhabditida</taxon>
        <taxon>Rhabditina</taxon>
        <taxon>Rhabditomorpha</taxon>
        <taxon>Rhabditoidea</taxon>
        <taxon>Rhabditidae</taxon>
        <taxon>Mesorhabditinae</taxon>
        <taxon>Mesorhabditis</taxon>
    </lineage>
</organism>
<evidence type="ECO:0000256" key="3">
    <source>
        <dbReference type="ARBA" id="ARBA00022475"/>
    </source>
</evidence>
<keyword evidence="12" id="KW-0407">Ion channel</keyword>
<protein>
    <submittedName>
        <fullName evidence="17">Ion transport domain-containing protein</fullName>
    </submittedName>
</protein>
<feature type="transmembrane region" description="Helical" evidence="14">
    <location>
        <begin position="639"/>
        <end position="661"/>
    </location>
</feature>
<dbReference type="Gene3D" id="1.25.40.20">
    <property type="entry name" value="Ankyrin repeat-containing domain"/>
    <property type="match status" value="1"/>
</dbReference>
<evidence type="ECO:0000256" key="9">
    <source>
        <dbReference type="ARBA" id="ARBA00022989"/>
    </source>
</evidence>
<dbReference type="AlphaFoldDB" id="A0AAF3FT28"/>
<feature type="repeat" description="ANK" evidence="13">
    <location>
        <begin position="196"/>
        <end position="228"/>
    </location>
</feature>
<keyword evidence="7" id="KW-0677">Repeat</keyword>
<comment type="subcellular location">
    <subcellularLocation>
        <location evidence="1">Cell membrane</location>
        <topology evidence="1">Multi-pass membrane protein</topology>
    </subcellularLocation>
</comment>
<dbReference type="PANTHER" id="PTHR10582:SF30">
    <property type="entry name" value="ION TRANSPORT DOMAIN-CONTAINING PROTEIN"/>
    <property type="match status" value="1"/>
</dbReference>
<dbReference type="PROSITE" id="PS50297">
    <property type="entry name" value="ANK_REP_REGION"/>
    <property type="match status" value="2"/>
</dbReference>
<dbReference type="PANTHER" id="PTHR10582">
    <property type="entry name" value="TRANSIENT RECEPTOR POTENTIAL ION CHANNEL PROTEIN"/>
    <property type="match status" value="1"/>
</dbReference>
<dbReference type="GO" id="GO:0005886">
    <property type="term" value="C:plasma membrane"/>
    <property type="evidence" value="ECO:0007669"/>
    <property type="project" value="UniProtKB-SubCell"/>
</dbReference>
<dbReference type="SUPFAM" id="SSF48403">
    <property type="entry name" value="Ankyrin repeat"/>
    <property type="match status" value="1"/>
</dbReference>
<evidence type="ECO:0000256" key="1">
    <source>
        <dbReference type="ARBA" id="ARBA00004651"/>
    </source>
</evidence>
<keyword evidence="9 14" id="KW-1133">Transmembrane helix</keyword>
<keyword evidence="4" id="KW-0109">Calcium transport</keyword>
<evidence type="ECO:0000313" key="16">
    <source>
        <dbReference type="Proteomes" id="UP000887575"/>
    </source>
</evidence>
<evidence type="ECO:0000313" key="17">
    <source>
        <dbReference type="WBParaSite" id="MBELARI_LOCUS9326"/>
    </source>
</evidence>
<dbReference type="FunFam" id="1.25.40.20:FF:000181">
    <property type="entry name" value="Nanchung, isoform A"/>
    <property type="match status" value="1"/>
</dbReference>
<dbReference type="InterPro" id="IPR024862">
    <property type="entry name" value="TRPV"/>
</dbReference>
<evidence type="ECO:0000256" key="13">
    <source>
        <dbReference type="PROSITE-ProRule" id="PRU00023"/>
    </source>
</evidence>
<keyword evidence="6 14" id="KW-0812">Transmembrane</keyword>
<dbReference type="Proteomes" id="UP000887575">
    <property type="component" value="Unassembled WGS sequence"/>
</dbReference>
<dbReference type="InterPro" id="IPR002110">
    <property type="entry name" value="Ankyrin_rpt"/>
</dbReference>
<dbReference type="GO" id="GO:0098703">
    <property type="term" value="P:calcium ion import across plasma membrane"/>
    <property type="evidence" value="ECO:0007669"/>
    <property type="project" value="TreeGrafter"/>
</dbReference>
<evidence type="ECO:0000256" key="14">
    <source>
        <dbReference type="SAM" id="Phobius"/>
    </source>
</evidence>
<evidence type="ECO:0000256" key="7">
    <source>
        <dbReference type="ARBA" id="ARBA00022737"/>
    </source>
</evidence>
<sequence length="909" mass="104368">MGGFQSQQSDPENEAGFGRRQEDRLMYKLVDMHGGGELIAWMRYAGRYGDYSMVEGYFDSKVSESMYNQGKGKIMSINELVKIRNQERNDYWQRLLAKRQNGKTAPNLLDHFNQEGNNTGDVQKALKLLDGGGKKGKNESKYRDVVWKFEERGSMGETLMGVALLTTTPAHHSLVVRLANEFPKLVNDYCISEDYYGMSPLHQAIINEDCHMAHILLKKGANVHTRCYGAFFCAEDQRSHRGDIPDEESVQLPIRTNYTGRMYFGEYPLSFAACMNEEDCFRLLIAYKANPNNQDCNGNTVLHMCVIHENLKMLRLAVDKGAKLSIVNRQQLSPLTLAAKLAKREMFVEILGMEADVIWSYADASQTAYPLAKIDTINEENGELNEQSALSLIVYGGSTEHLELLDGLLESIIESKWAAYGRKRWIISFLSFVVYYIFFVVAFILRPISMTTEAITKHNICESGLPSQNTSWWTKLDPDDNWNEKFDELGFVVAFNEGCPITFPGDKSWCHLRDYNKMSSRYFGSGWARLGCEAVVVVCVIAQITMDLIDIRRIGRQKWMALLKSFPAKIIYKFSFLLILLVIPVRTLCFVGPAMLEIDNYLSIISVLFTTVHFLFYCRAIKFIGPFVLMIYTIIRTDILRFVTIYVIFLFGFSQAFYITFNSCEKYKNQLIASGASENESDWVDQDGRLHMGIADFDNILASPQESFIRTFIMTIGEFMSLYRELATCQDPVMTVMGKLCFIVFELLVFVLLFNLLIACLTRTYETIFNTRKEYKRQWAQVILSLEMSLSPQERLIHLLKYSRPIGTNKQRRSYVINKKLNEDNMESYEKRAQDEKSKSIAEEKRFLQKRKLKDLELREGLRPLTALIRPVTSYLSGLGRPKTKAVKSHENPMITVYAKRAINRTNNK</sequence>
<feature type="transmembrane region" description="Helical" evidence="14">
    <location>
        <begin position="570"/>
        <end position="595"/>
    </location>
</feature>
<keyword evidence="11 14" id="KW-0472">Membrane</keyword>
<dbReference type="Pfam" id="PF00520">
    <property type="entry name" value="Ion_trans"/>
    <property type="match status" value="1"/>
</dbReference>
<evidence type="ECO:0000256" key="2">
    <source>
        <dbReference type="ARBA" id="ARBA00022448"/>
    </source>
</evidence>
<keyword evidence="5" id="KW-0107">Calcium channel</keyword>
<keyword evidence="13" id="KW-0040">ANK repeat</keyword>
<evidence type="ECO:0000256" key="8">
    <source>
        <dbReference type="ARBA" id="ARBA00022837"/>
    </source>
</evidence>
<dbReference type="PROSITE" id="PS50088">
    <property type="entry name" value="ANK_REPEAT"/>
    <property type="match status" value="2"/>
</dbReference>
<keyword evidence="10" id="KW-0406">Ion transport</keyword>
<keyword evidence="3" id="KW-1003">Cell membrane</keyword>
<feature type="transmembrane region" description="Helical" evidence="14">
    <location>
        <begin position="601"/>
        <end position="618"/>
    </location>
</feature>
<dbReference type="Pfam" id="PF13606">
    <property type="entry name" value="Ank_3"/>
    <property type="match status" value="1"/>
</dbReference>
<dbReference type="GO" id="GO:0005262">
    <property type="term" value="F:calcium channel activity"/>
    <property type="evidence" value="ECO:0007669"/>
    <property type="project" value="UniProtKB-KW"/>
</dbReference>
<evidence type="ECO:0000256" key="11">
    <source>
        <dbReference type="ARBA" id="ARBA00023136"/>
    </source>
</evidence>
<dbReference type="InterPro" id="IPR005821">
    <property type="entry name" value="Ion_trans_dom"/>
</dbReference>
<evidence type="ECO:0000256" key="4">
    <source>
        <dbReference type="ARBA" id="ARBA00022568"/>
    </source>
</evidence>
<dbReference type="WBParaSite" id="MBELARI_LOCUS9326">
    <property type="protein sequence ID" value="MBELARI_LOCUS9326"/>
    <property type="gene ID" value="MBELARI_LOCUS9326"/>
</dbReference>
<feature type="transmembrane region" description="Helical" evidence="14">
    <location>
        <begin position="742"/>
        <end position="762"/>
    </location>
</feature>
<feature type="transmembrane region" description="Helical" evidence="14">
    <location>
        <begin position="425"/>
        <end position="445"/>
    </location>
</feature>
<evidence type="ECO:0000256" key="6">
    <source>
        <dbReference type="ARBA" id="ARBA00022692"/>
    </source>
</evidence>
<dbReference type="SMART" id="SM00248">
    <property type="entry name" value="ANK"/>
    <property type="match status" value="4"/>
</dbReference>